<gene>
    <name evidence="2" type="ORF">SARC_10449</name>
</gene>
<dbReference type="InterPro" id="IPR029063">
    <property type="entry name" value="SAM-dependent_MTases_sf"/>
</dbReference>
<dbReference type="EMBL" id="KQ242849">
    <property type="protein sequence ID" value="KNC77083.1"/>
    <property type="molecule type" value="Genomic_DNA"/>
</dbReference>
<evidence type="ECO:0008006" key="4">
    <source>
        <dbReference type="Google" id="ProtNLM"/>
    </source>
</evidence>
<organism evidence="2 3">
    <name type="scientific">Sphaeroforma arctica JP610</name>
    <dbReference type="NCBI Taxonomy" id="667725"/>
    <lineage>
        <taxon>Eukaryota</taxon>
        <taxon>Ichthyosporea</taxon>
        <taxon>Ichthyophonida</taxon>
        <taxon>Sphaeroforma</taxon>
    </lineage>
</organism>
<proteinExistence type="predicted"/>
<evidence type="ECO:0000313" key="3">
    <source>
        <dbReference type="Proteomes" id="UP000054560"/>
    </source>
</evidence>
<keyword evidence="3" id="KW-1185">Reference proteome</keyword>
<accession>A0A0L0FM48</accession>
<dbReference type="Gene3D" id="3.40.50.150">
    <property type="entry name" value="Vaccinia Virus protein VP39"/>
    <property type="match status" value="1"/>
</dbReference>
<feature type="coiled-coil region" evidence="1">
    <location>
        <begin position="19"/>
        <end position="46"/>
    </location>
</feature>
<reference evidence="2 3" key="1">
    <citation type="submission" date="2011-02" db="EMBL/GenBank/DDBJ databases">
        <title>The Genome Sequence of Sphaeroforma arctica JP610.</title>
        <authorList>
            <consortium name="The Broad Institute Genome Sequencing Platform"/>
            <person name="Russ C."/>
            <person name="Cuomo C."/>
            <person name="Young S.K."/>
            <person name="Zeng Q."/>
            <person name="Gargeya S."/>
            <person name="Alvarado L."/>
            <person name="Berlin A."/>
            <person name="Chapman S.B."/>
            <person name="Chen Z."/>
            <person name="Freedman E."/>
            <person name="Gellesch M."/>
            <person name="Goldberg J."/>
            <person name="Griggs A."/>
            <person name="Gujja S."/>
            <person name="Heilman E."/>
            <person name="Heiman D."/>
            <person name="Howarth C."/>
            <person name="Mehta T."/>
            <person name="Neiman D."/>
            <person name="Pearson M."/>
            <person name="Roberts A."/>
            <person name="Saif S."/>
            <person name="Shea T."/>
            <person name="Shenoy N."/>
            <person name="Sisk P."/>
            <person name="Stolte C."/>
            <person name="Sykes S."/>
            <person name="White J."/>
            <person name="Yandava C."/>
            <person name="Burger G."/>
            <person name="Gray M.W."/>
            <person name="Holland P.W.H."/>
            <person name="King N."/>
            <person name="Lang F.B.F."/>
            <person name="Roger A.J."/>
            <person name="Ruiz-Trillo I."/>
            <person name="Haas B."/>
            <person name="Nusbaum C."/>
            <person name="Birren B."/>
        </authorList>
    </citation>
    <scope>NUCLEOTIDE SEQUENCE [LARGE SCALE GENOMIC DNA]</scope>
    <source>
        <strain evidence="2 3">JP610</strain>
    </source>
</reference>
<feature type="non-terminal residue" evidence="2">
    <location>
        <position position="1"/>
    </location>
</feature>
<evidence type="ECO:0000313" key="2">
    <source>
        <dbReference type="EMBL" id="KNC77083.1"/>
    </source>
</evidence>
<dbReference type="AlphaFoldDB" id="A0A0L0FM48"/>
<evidence type="ECO:0000256" key="1">
    <source>
        <dbReference type="SAM" id="Coils"/>
    </source>
</evidence>
<dbReference type="Proteomes" id="UP000054560">
    <property type="component" value="Unassembled WGS sequence"/>
</dbReference>
<name>A0A0L0FM48_9EUKA</name>
<sequence length="309" mass="35881">VQVVDDSSAKCQAQLQQHDKQQQAQQLQLQQEVQSLRQQLLQQQQHAQQILQMTPGQPTCDRHGCIRPEYEEYHGGQFKPGSMLYGGGIQYPTDICKQAHDNEPRMTLMMASEIQTLFRSYLNSSVEYLEWGTGGSTYQFYDQVKHMTSIENNEEWCNIMLNTSHVKCGQSTGQLDYFCPMRNALSGPYGVPLYDSIISSHAEGNHTGFFNYHKYVNILDYLPNEYYDVILVDGRFRVACALKALAYVRPKTGVLAIHDYQRPWYHVVEKYYDKIEEVVGHETFAVFKPKPDLLEAQYDDYLEYLKDWR</sequence>
<dbReference type="RefSeq" id="XP_014150985.1">
    <property type="nucleotide sequence ID" value="XM_014295510.1"/>
</dbReference>
<dbReference type="GeneID" id="25910953"/>
<dbReference type="OrthoDB" id="4473at2759"/>
<protein>
    <recommendedName>
        <fullName evidence="4">Methyltransferase</fullName>
    </recommendedName>
</protein>
<dbReference type="eggNOG" id="ENOG502SFNP">
    <property type="taxonomic scope" value="Eukaryota"/>
</dbReference>
<keyword evidence="1" id="KW-0175">Coiled coil</keyword>